<evidence type="ECO:0000256" key="2">
    <source>
        <dbReference type="ARBA" id="ARBA00022448"/>
    </source>
</evidence>
<keyword evidence="5 8" id="KW-1133">Transmembrane helix</keyword>
<evidence type="ECO:0000313" key="10">
    <source>
        <dbReference type="Proteomes" id="UP000256486"/>
    </source>
</evidence>
<evidence type="ECO:0000256" key="6">
    <source>
        <dbReference type="ARBA" id="ARBA00023136"/>
    </source>
</evidence>
<feature type="transmembrane region" description="Helical" evidence="8">
    <location>
        <begin position="424"/>
        <end position="449"/>
    </location>
</feature>
<name>A0A3E0VGD2_9MICO</name>
<proteinExistence type="predicted"/>
<evidence type="ECO:0000256" key="5">
    <source>
        <dbReference type="ARBA" id="ARBA00022989"/>
    </source>
</evidence>
<keyword evidence="4 8" id="KW-0812">Transmembrane</keyword>
<sequence length="545" mass="54035">MGALTQARALRPFRVPQYRLLVAALTFSLFGSGMWLVAVVWQVIALGGGPTDLSLVAAGASVGLVAAVLVGGVAADRVPQRAILISTESVKTATVAVVAALALSGTLSLWHLVVASTLLGVVDGFFYPAYSALLPSVLPPDDLLAANGVEGMLRPALMSAAGPAVASAAIAALSPGLAFALVAVSQAVGVGVLVAMRRANAVGVASSASAGTVAVPAGARASASPSSGAVAAPGGAREAAGTVAVPGRAGASVEAGVAQATAGGTEVAGTTEDVCAAGLASTAVSAGSDAGAGTGASTAGVTGAADGKGERSAHPLRGAFGDLVGGFRYMVTTPWLLATLLFASLLVLVVMGPIEVLLPFAVRDQTGGGAGSFALVLTAYGVGGILGSLTVASLRLPRRYLTIMTLLWGAGVIPLAVVGFSSELWMMIVALFVVGFTFSAATVIWGTLLQRRVPSHMLGRVSSLDFFVSLLFMPISMAFAGPIGEAVGLQPAFLVAGLAPVFLAVIAIVAARMPRDEVAHPLDDYAGGELTPPAATATPAPALDR</sequence>
<dbReference type="AlphaFoldDB" id="A0A3E0VGD2"/>
<feature type="transmembrane region" description="Helical" evidence="8">
    <location>
        <begin position="335"/>
        <end position="361"/>
    </location>
</feature>
<dbReference type="SUPFAM" id="SSF103473">
    <property type="entry name" value="MFS general substrate transporter"/>
    <property type="match status" value="1"/>
</dbReference>
<evidence type="ECO:0000256" key="1">
    <source>
        <dbReference type="ARBA" id="ARBA00004651"/>
    </source>
</evidence>
<comment type="caution">
    <text evidence="9">The sequence shown here is derived from an EMBL/GenBank/DDBJ whole genome shotgun (WGS) entry which is preliminary data.</text>
</comment>
<dbReference type="PANTHER" id="PTHR23513">
    <property type="entry name" value="INTEGRAL MEMBRANE EFFLUX PROTEIN-RELATED"/>
    <property type="match status" value="1"/>
</dbReference>
<dbReference type="EMBL" id="NBWZ01000001">
    <property type="protein sequence ID" value="RFA08498.1"/>
    <property type="molecule type" value="Genomic_DNA"/>
</dbReference>
<dbReference type="InterPro" id="IPR036259">
    <property type="entry name" value="MFS_trans_sf"/>
</dbReference>
<dbReference type="Pfam" id="PF05977">
    <property type="entry name" value="MFS_3"/>
    <property type="match status" value="2"/>
</dbReference>
<dbReference type="CDD" id="cd06173">
    <property type="entry name" value="MFS_MefA_like"/>
    <property type="match status" value="1"/>
</dbReference>
<feature type="region of interest" description="Disordered" evidence="7">
    <location>
        <begin position="286"/>
        <end position="311"/>
    </location>
</feature>
<keyword evidence="3" id="KW-1003">Cell membrane</keyword>
<protein>
    <recommendedName>
        <fullName evidence="11">MFS transporter</fullName>
    </recommendedName>
</protein>
<reference evidence="9 10" key="1">
    <citation type="submission" date="2017-04" db="EMBL/GenBank/DDBJ databases">
        <title>Comparative genome analysis of Subtercola boreus.</title>
        <authorList>
            <person name="Cho Y.-J."/>
            <person name="Cho A."/>
            <person name="Kim O.-S."/>
            <person name="Lee J.-I."/>
        </authorList>
    </citation>
    <scope>NUCLEOTIDE SEQUENCE [LARGE SCALE GENOMIC DNA]</scope>
    <source>
        <strain evidence="9 10">K300</strain>
    </source>
</reference>
<comment type="subcellular location">
    <subcellularLocation>
        <location evidence="1">Cell membrane</location>
        <topology evidence="1">Multi-pass membrane protein</topology>
    </subcellularLocation>
</comment>
<dbReference type="Gene3D" id="1.20.1250.20">
    <property type="entry name" value="MFS general substrate transporter like domains"/>
    <property type="match status" value="2"/>
</dbReference>
<evidence type="ECO:0000256" key="3">
    <source>
        <dbReference type="ARBA" id="ARBA00022475"/>
    </source>
</evidence>
<keyword evidence="2" id="KW-0813">Transport</keyword>
<organism evidence="9 10">
    <name type="scientific">Subtercola boreus</name>
    <dbReference type="NCBI Taxonomy" id="120213"/>
    <lineage>
        <taxon>Bacteria</taxon>
        <taxon>Bacillati</taxon>
        <taxon>Actinomycetota</taxon>
        <taxon>Actinomycetes</taxon>
        <taxon>Micrococcales</taxon>
        <taxon>Microbacteriaceae</taxon>
        <taxon>Subtercola</taxon>
    </lineage>
</organism>
<evidence type="ECO:0000256" key="8">
    <source>
        <dbReference type="SAM" id="Phobius"/>
    </source>
</evidence>
<feature type="transmembrane region" description="Helical" evidence="8">
    <location>
        <begin position="492"/>
        <end position="511"/>
    </location>
</feature>
<feature type="transmembrane region" description="Helical" evidence="8">
    <location>
        <begin position="20"/>
        <end position="41"/>
    </location>
</feature>
<accession>A0A3E0VGD2</accession>
<dbReference type="RefSeq" id="WP_116413903.1">
    <property type="nucleotide sequence ID" value="NZ_NBWZ01000001.1"/>
</dbReference>
<gene>
    <name evidence="9" type="ORF">B7R54_04100</name>
</gene>
<keyword evidence="6 8" id="KW-0472">Membrane</keyword>
<feature type="transmembrane region" description="Helical" evidence="8">
    <location>
        <begin position="373"/>
        <end position="393"/>
    </location>
</feature>
<feature type="transmembrane region" description="Helical" evidence="8">
    <location>
        <begin position="177"/>
        <end position="196"/>
    </location>
</feature>
<evidence type="ECO:0000256" key="4">
    <source>
        <dbReference type="ARBA" id="ARBA00022692"/>
    </source>
</evidence>
<evidence type="ECO:0000313" key="9">
    <source>
        <dbReference type="EMBL" id="RFA08498.1"/>
    </source>
</evidence>
<evidence type="ECO:0000256" key="7">
    <source>
        <dbReference type="SAM" id="MobiDB-lite"/>
    </source>
</evidence>
<dbReference type="InterPro" id="IPR010290">
    <property type="entry name" value="TM_effector"/>
</dbReference>
<evidence type="ECO:0008006" key="11">
    <source>
        <dbReference type="Google" id="ProtNLM"/>
    </source>
</evidence>
<dbReference type="OrthoDB" id="69054at2"/>
<dbReference type="PANTHER" id="PTHR23513:SF11">
    <property type="entry name" value="STAPHYLOFERRIN A TRANSPORTER"/>
    <property type="match status" value="1"/>
</dbReference>
<feature type="transmembrane region" description="Helical" evidence="8">
    <location>
        <begin position="461"/>
        <end position="480"/>
    </location>
</feature>
<dbReference type="Proteomes" id="UP000256486">
    <property type="component" value="Unassembled WGS sequence"/>
</dbReference>
<feature type="compositionally biased region" description="Low complexity" evidence="7">
    <location>
        <begin position="286"/>
        <end position="305"/>
    </location>
</feature>
<feature type="transmembrane region" description="Helical" evidence="8">
    <location>
        <begin position="400"/>
        <end position="418"/>
    </location>
</feature>
<feature type="transmembrane region" description="Helical" evidence="8">
    <location>
        <begin position="53"/>
        <end position="75"/>
    </location>
</feature>
<dbReference type="GO" id="GO:0005886">
    <property type="term" value="C:plasma membrane"/>
    <property type="evidence" value="ECO:0007669"/>
    <property type="project" value="UniProtKB-SubCell"/>
</dbReference>
<keyword evidence="10" id="KW-1185">Reference proteome</keyword>